<dbReference type="AlphaFoldDB" id="T1FYM6"/>
<dbReference type="GeneID" id="20213924"/>
<dbReference type="Pfam" id="PF14604">
    <property type="entry name" value="SH3_9"/>
    <property type="match status" value="1"/>
</dbReference>
<dbReference type="InterPro" id="IPR050384">
    <property type="entry name" value="Endophilin_SH3RF"/>
</dbReference>
<accession>T1FYM6</accession>
<dbReference type="OMA" id="KDGWFIG"/>
<feature type="domain" description="SH3" evidence="3">
    <location>
        <begin position="1"/>
        <end position="57"/>
    </location>
</feature>
<dbReference type="RefSeq" id="XP_009022438.1">
    <property type="nucleotide sequence ID" value="XM_009024190.1"/>
</dbReference>
<evidence type="ECO:0000313" key="5">
    <source>
        <dbReference type="EnsemblMetazoa" id="HelroP66534"/>
    </source>
</evidence>
<dbReference type="EMBL" id="AMQM01001067">
    <property type="status" value="NOT_ANNOTATED_CDS"/>
    <property type="molecule type" value="Genomic_DNA"/>
</dbReference>
<evidence type="ECO:0000256" key="2">
    <source>
        <dbReference type="PROSITE-ProRule" id="PRU00192"/>
    </source>
</evidence>
<gene>
    <name evidence="5" type="primary">20213924</name>
    <name evidence="4" type="ORF">HELRODRAFT_66534</name>
</gene>
<dbReference type="PANTHER" id="PTHR14167">
    <property type="entry name" value="SH3 DOMAIN-CONTAINING"/>
    <property type="match status" value="1"/>
</dbReference>
<name>T1FYM6_HELRO</name>
<dbReference type="SMART" id="SM00326">
    <property type="entry name" value="SH3"/>
    <property type="match status" value="1"/>
</dbReference>
<dbReference type="Proteomes" id="UP000015101">
    <property type="component" value="Unassembled WGS sequence"/>
</dbReference>
<dbReference type="CTD" id="20213924"/>
<proteinExistence type="predicted"/>
<evidence type="ECO:0000259" key="3">
    <source>
        <dbReference type="PROSITE" id="PS50002"/>
    </source>
</evidence>
<evidence type="ECO:0000313" key="6">
    <source>
        <dbReference type="Proteomes" id="UP000015101"/>
    </source>
</evidence>
<dbReference type="InterPro" id="IPR001452">
    <property type="entry name" value="SH3_domain"/>
</dbReference>
<dbReference type="eggNOG" id="KOG4225">
    <property type="taxonomic scope" value="Eukaryota"/>
</dbReference>
<dbReference type="HOGENOM" id="CLU_186395_5_1_1"/>
<reference evidence="5" key="3">
    <citation type="submission" date="2015-06" db="UniProtKB">
        <authorList>
            <consortium name="EnsemblMetazoa"/>
        </authorList>
    </citation>
    <scope>IDENTIFICATION</scope>
</reference>
<dbReference type="EnsemblMetazoa" id="HelroT66534">
    <property type="protein sequence ID" value="HelroP66534"/>
    <property type="gene ID" value="HelroG66534"/>
</dbReference>
<dbReference type="OrthoDB" id="10255964at2759"/>
<dbReference type="PANTHER" id="PTHR14167:SF116">
    <property type="entry name" value="CAP, ISOFORM AC"/>
    <property type="match status" value="1"/>
</dbReference>
<sequence length="57" mass="6597">YKALHAFAPRSPEELELHKDDVVRVVEKCKDGWFIGYLESNQQYGLFPGNFVEAIKI</sequence>
<keyword evidence="6" id="KW-1185">Reference proteome</keyword>
<dbReference type="EMBL" id="KB097143">
    <property type="protein sequence ID" value="ESN98840.1"/>
    <property type="molecule type" value="Genomic_DNA"/>
</dbReference>
<reference evidence="6" key="1">
    <citation type="submission" date="2012-12" db="EMBL/GenBank/DDBJ databases">
        <authorList>
            <person name="Hellsten U."/>
            <person name="Grimwood J."/>
            <person name="Chapman J.A."/>
            <person name="Shapiro H."/>
            <person name="Aerts A."/>
            <person name="Otillar R.P."/>
            <person name="Terry A.Y."/>
            <person name="Boore J.L."/>
            <person name="Simakov O."/>
            <person name="Marletaz F."/>
            <person name="Cho S.-J."/>
            <person name="Edsinger-Gonzales E."/>
            <person name="Havlak P."/>
            <person name="Kuo D.-H."/>
            <person name="Larsson T."/>
            <person name="Lv J."/>
            <person name="Arendt D."/>
            <person name="Savage R."/>
            <person name="Osoegawa K."/>
            <person name="de Jong P."/>
            <person name="Lindberg D.R."/>
            <person name="Seaver E.C."/>
            <person name="Weisblat D.A."/>
            <person name="Putnam N.H."/>
            <person name="Grigoriev I.V."/>
            <person name="Rokhsar D.S."/>
        </authorList>
    </citation>
    <scope>NUCLEOTIDE SEQUENCE</scope>
</reference>
<dbReference type="SUPFAM" id="SSF50044">
    <property type="entry name" value="SH3-domain"/>
    <property type="match status" value="1"/>
</dbReference>
<dbReference type="Gene3D" id="2.30.30.40">
    <property type="entry name" value="SH3 Domains"/>
    <property type="match status" value="1"/>
</dbReference>
<organism evidence="5 6">
    <name type="scientific">Helobdella robusta</name>
    <name type="common">Californian leech</name>
    <dbReference type="NCBI Taxonomy" id="6412"/>
    <lineage>
        <taxon>Eukaryota</taxon>
        <taxon>Metazoa</taxon>
        <taxon>Spiralia</taxon>
        <taxon>Lophotrochozoa</taxon>
        <taxon>Annelida</taxon>
        <taxon>Clitellata</taxon>
        <taxon>Hirudinea</taxon>
        <taxon>Rhynchobdellida</taxon>
        <taxon>Glossiphoniidae</taxon>
        <taxon>Helobdella</taxon>
    </lineage>
</organism>
<dbReference type="PRINTS" id="PR00452">
    <property type="entry name" value="SH3DOMAIN"/>
</dbReference>
<reference evidence="4 6" key="2">
    <citation type="journal article" date="2013" name="Nature">
        <title>Insights into bilaterian evolution from three spiralian genomes.</title>
        <authorList>
            <person name="Simakov O."/>
            <person name="Marletaz F."/>
            <person name="Cho S.J."/>
            <person name="Edsinger-Gonzales E."/>
            <person name="Havlak P."/>
            <person name="Hellsten U."/>
            <person name="Kuo D.H."/>
            <person name="Larsson T."/>
            <person name="Lv J."/>
            <person name="Arendt D."/>
            <person name="Savage R."/>
            <person name="Osoegawa K."/>
            <person name="de Jong P."/>
            <person name="Grimwood J."/>
            <person name="Chapman J.A."/>
            <person name="Shapiro H."/>
            <person name="Aerts A."/>
            <person name="Otillar R.P."/>
            <person name="Terry A.Y."/>
            <person name="Boore J.L."/>
            <person name="Grigoriev I.V."/>
            <person name="Lindberg D.R."/>
            <person name="Seaver E.C."/>
            <person name="Weisblat D.A."/>
            <person name="Putnam N.H."/>
            <person name="Rokhsar D.S."/>
        </authorList>
    </citation>
    <scope>NUCLEOTIDE SEQUENCE</scope>
</reference>
<dbReference type="KEGG" id="hro:HELRODRAFT_66534"/>
<dbReference type="InterPro" id="IPR036028">
    <property type="entry name" value="SH3-like_dom_sf"/>
</dbReference>
<keyword evidence="1 2" id="KW-0728">SH3 domain</keyword>
<dbReference type="PROSITE" id="PS50002">
    <property type="entry name" value="SH3"/>
    <property type="match status" value="1"/>
</dbReference>
<protein>
    <recommendedName>
        <fullName evidence="3">SH3 domain-containing protein</fullName>
    </recommendedName>
</protein>
<evidence type="ECO:0000313" key="4">
    <source>
        <dbReference type="EMBL" id="ESN98840.1"/>
    </source>
</evidence>
<evidence type="ECO:0000256" key="1">
    <source>
        <dbReference type="ARBA" id="ARBA00022443"/>
    </source>
</evidence>
<dbReference type="STRING" id="6412.T1FYM6"/>
<dbReference type="InParanoid" id="T1FYM6"/>